<dbReference type="CDD" id="cd07990">
    <property type="entry name" value="LPLAT_LCLAT1-like"/>
    <property type="match status" value="1"/>
</dbReference>
<sequence>MPNRLLPLLKAGEVTHAGNIKPYCFEEINGLKLASPENIYRVIYEALNGHGVSWKKALHLLNEGFKIVAKQESMMRAAKTYALLIITSQFLFVEGTRFTESKLLAAQEFAASRGLPIPRNVLIPRTKGFVSAVQSLRENVPAIYDCIYAVPKTEASPTMLRIFKGISCSVKVEIKRKEVAELLEKEDGIAQWFQEKSILGLNTFLL</sequence>
<protein>
    <submittedName>
        <fullName evidence="1">Uncharacterized protein</fullName>
    </submittedName>
</protein>
<dbReference type="AlphaFoldDB" id="A0AAN9F992"/>
<reference evidence="1 2" key="1">
    <citation type="submission" date="2024-01" db="EMBL/GenBank/DDBJ databases">
        <title>The genomes of 5 underutilized Papilionoideae crops provide insights into root nodulation and disease resistance.</title>
        <authorList>
            <person name="Yuan L."/>
        </authorList>
    </citation>
    <scope>NUCLEOTIDE SEQUENCE [LARGE SCALE GENOMIC DNA]</scope>
    <source>
        <strain evidence="1">LY-2023</strain>
        <tissue evidence="1">Leaf</tissue>
    </source>
</reference>
<organism evidence="1 2">
    <name type="scientific">Clitoria ternatea</name>
    <name type="common">Butterfly pea</name>
    <dbReference type="NCBI Taxonomy" id="43366"/>
    <lineage>
        <taxon>Eukaryota</taxon>
        <taxon>Viridiplantae</taxon>
        <taxon>Streptophyta</taxon>
        <taxon>Embryophyta</taxon>
        <taxon>Tracheophyta</taxon>
        <taxon>Spermatophyta</taxon>
        <taxon>Magnoliopsida</taxon>
        <taxon>eudicotyledons</taxon>
        <taxon>Gunneridae</taxon>
        <taxon>Pentapetalae</taxon>
        <taxon>rosids</taxon>
        <taxon>fabids</taxon>
        <taxon>Fabales</taxon>
        <taxon>Fabaceae</taxon>
        <taxon>Papilionoideae</taxon>
        <taxon>50 kb inversion clade</taxon>
        <taxon>NPAAA clade</taxon>
        <taxon>indigoferoid/millettioid clade</taxon>
        <taxon>Phaseoleae</taxon>
        <taxon>Clitoria</taxon>
    </lineage>
</organism>
<evidence type="ECO:0000313" key="1">
    <source>
        <dbReference type="EMBL" id="KAK7272039.1"/>
    </source>
</evidence>
<dbReference type="PANTHER" id="PTHR10983">
    <property type="entry name" value="1-ACYLGLYCEROL-3-PHOSPHATE ACYLTRANSFERASE-RELATED"/>
    <property type="match status" value="1"/>
</dbReference>
<dbReference type="PANTHER" id="PTHR10983:SF55">
    <property type="entry name" value="1-ACYL-SN-GLYCEROL-3-PHOSPHATE ACYLTRANSFERASE 3"/>
    <property type="match status" value="1"/>
</dbReference>
<keyword evidence="2" id="KW-1185">Reference proteome</keyword>
<accession>A0AAN9F992</accession>
<comment type="caution">
    <text evidence="1">The sequence shown here is derived from an EMBL/GenBank/DDBJ whole genome shotgun (WGS) entry which is preliminary data.</text>
</comment>
<dbReference type="Gene3D" id="3.40.50.300">
    <property type="entry name" value="P-loop containing nucleotide triphosphate hydrolases"/>
    <property type="match status" value="1"/>
</dbReference>
<proteinExistence type="predicted"/>
<dbReference type="GO" id="GO:0003841">
    <property type="term" value="F:1-acylglycerol-3-phosphate O-acyltransferase activity"/>
    <property type="evidence" value="ECO:0007669"/>
    <property type="project" value="TreeGrafter"/>
</dbReference>
<dbReference type="InterPro" id="IPR027417">
    <property type="entry name" value="P-loop_NTPase"/>
</dbReference>
<dbReference type="Proteomes" id="UP001359559">
    <property type="component" value="Unassembled WGS sequence"/>
</dbReference>
<dbReference type="EMBL" id="JAYKXN010000007">
    <property type="protein sequence ID" value="KAK7272039.1"/>
    <property type="molecule type" value="Genomic_DNA"/>
</dbReference>
<gene>
    <name evidence="1" type="ORF">RJT34_28393</name>
</gene>
<dbReference type="GO" id="GO:0012505">
    <property type="term" value="C:endomembrane system"/>
    <property type="evidence" value="ECO:0007669"/>
    <property type="project" value="TreeGrafter"/>
</dbReference>
<name>A0AAN9F992_CLITE</name>
<evidence type="ECO:0000313" key="2">
    <source>
        <dbReference type="Proteomes" id="UP001359559"/>
    </source>
</evidence>